<name>A0A449IRR5_PSEFR</name>
<dbReference type="SUPFAM" id="SSF53850">
    <property type="entry name" value="Periplasmic binding protein-like II"/>
    <property type="match status" value="1"/>
</dbReference>
<dbReference type="Pfam" id="PF00126">
    <property type="entry name" value="HTH_1"/>
    <property type="match status" value="1"/>
</dbReference>
<comment type="similarity">
    <text evidence="1">Belongs to the LysR transcriptional regulatory family.</text>
</comment>
<evidence type="ECO:0000256" key="2">
    <source>
        <dbReference type="ARBA" id="ARBA00023015"/>
    </source>
</evidence>
<evidence type="ECO:0000256" key="3">
    <source>
        <dbReference type="ARBA" id="ARBA00023125"/>
    </source>
</evidence>
<dbReference type="Pfam" id="PF03466">
    <property type="entry name" value="LysR_substrate"/>
    <property type="match status" value="1"/>
</dbReference>
<dbReference type="InterPro" id="IPR036388">
    <property type="entry name" value="WH-like_DNA-bd_sf"/>
</dbReference>
<evidence type="ECO:0000313" key="6">
    <source>
        <dbReference type="EMBL" id="VFB22069.1"/>
    </source>
</evidence>
<keyword evidence="2" id="KW-0805">Transcription regulation</keyword>
<dbReference type="CDD" id="cd08414">
    <property type="entry name" value="PBP2_LTTR_aromatics_like"/>
    <property type="match status" value="1"/>
</dbReference>
<dbReference type="SUPFAM" id="SSF46785">
    <property type="entry name" value="Winged helix' DNA-binding domain"/>
    <property type="match status" value="1"/>
</dbReference>
<reference evidence="6 7" key="1">
    <citation type="submission" date="2019-02" db="EMBL/GenBank/DDBJ databases">
        <authorList>
            <consortium name="Pathogen Informatics"/>
        </authorList>
    </citation>
    <scope>NUCLEOTIDE SEQUENCE [LARGE SCALE GENOMIC DNA]</scope>
    <source>
        <strain evidence="6 7">3012STDY7103891</strain>
    </source>
</reference>
<dbReference type="InterPro" id="IPR005119">
    <property type="entry name" value="LysR_subst-bd"/>
</dbReference>
<dbReference type="PANTHER" id="PTHR30346:SF0">
    <property type="entry name" value="HCA OPERON TRANSCRIPTIONAL ACTIVATOR HCAR"/>
    <property type="match status" value="1"/>
</dbReference>
<proteinExistence type="inferred from homology"/>
<gene>
    <name evidence="6" type="primary">catM</name>
    <name evidence="6" type="ORF">NCTC10754_04754</name>
</gene>
<dbReference type="GO" id="GO:0032993">
    <property type="term" value="C:protein-DNA complex"/>
    <property type="evidence" value="ECO:0007669"/>
    <property type="project" value="TreeGrafter"/>
</dbReference>
<evidence type="ECO:0000259" key="5">
    <source>
        <dbReference type="PROSITE" id="PS50931"/>
    </source>
</evidence>
<dbReference type="EMBL" id="CAACYJ010000040">
    <property type="protein sequence ID" value="VFB22069.1"/>
    <property type="molecule type" value="Genomic_DNA"/>
</dbReference>
<dbReference type="PRINTS" id="PR00039">
    <property type="entry name" value="HTHLYSR"/>
</dbReference>
<protein>
    <submittedName>
        <fullName evidence="6">LysR family transcriptional regulator</fullName>
    </submittedName>
</protein>
<dbReference type="GO" id="GO:0003700">
    <property type="term" value="F:DNA-binding transcription factor activity"/>
    <property type="evidence" value="ECO:0007669"/>
    <property type="project" value="InterPro"/>
</dbReference>
<dbReference type="GO" id="GO:0003677">
    <property type="term" value="F:DNA binding"/>
    <property type="evidence" value="ECO:0007669"/>
    <property type="project" value="UniProtKB-KW"/>
</dbReference>
<accession>A0A449IRR5</accession>
<evidence type="ECO:0000256" key="4">
    <source>
        <dbReference type="ARBA" id="ARBA00023163"/>
    </source>
</evidence>
<evidence type="ECO:0000256" key="1">
    <source>
        <dbReference type="ARBA" id="ARBA00009437"/>
    </source>
</evidence>
<keyword evidence="3" id="KW-0238">DNA-binding</keyword>
<feature type="domain" description="HTH lysR-type" evidence="5">
    <location>
        <begin position="15"/>
        <end position="72"/>
    </location>
</feature>
<organism evidence="6 7">
    <name type="scientific">Pseudomonas fragi</name>
    <dbReference type="NCBI Taxonomy" id="296"/>
    <lineage>
        <taxon>Bacteria</taxon>
        <taxon>Pseudomonadati</taxon>
        <taxon>Pseudomonadota</taxon>
        <taxon>Gammaproteobacteria</taxon>
        <taxon>Pseudomonadales</taxon>
        <taxon>Pseudomonadaceae</taxon>
        <taxon>Pseudomonas</taxon>
    </lineage>
</organism>
<dbReference type="InterPro" id="IPR000847">
    <property type="entry name" value="LysR_HTH_N"/>
</dbReference>
<dbReference type="Gene3D" id="1.10.10.10">
    <property type="entry name" value="Winged helix-like DNA-binding domain superfamily/Winged helix DNA-binding domain"/>
    <property type="match status" value="1"/>
</dbReference>
<dbReference type="PANTHER" id="PTHR30346">
    <property type="entry name" value="TRANSCRIPTIONAL DUAL REGULATOR HCAR-RELATED"/>
    <property type="match status" value="1"/>
</dbReference>
<dbReference type="FunFam" id="1.10.10.10:FF:000001">
    <property type="entry name" value="LysR family transcriptional regulator"/>
    <property type="match status" value="1"/>
</dbReference>
<evidence type="ECO:0000313" key="7">
    <source>
        <dbReference type="Proteomes" id="UP000330809"/>
    </source>
</evidence>
<dbReference type="AlphaFoldDB" id="A0A449IRR5"/>
<dbReference type="Gene3D" id="3.40.190.10">
    <property type="entry name" value="Periplasmic binding protein-like II"/>
    <property type="match status" value="2"/>
</dbReference>
<sequence>MRFAMTSLHSLECSVEIKHLRSFVTLAEELHFGRAAQRLSIVQPALSMQIKMLEEELGVRLFERNRHSVALTEVGTLFLPEARATLYQSAHAADVARACGRGEIGRVRFGFVSSVLPQLLPRLIRSLHARFPRIELELKDMPGPDQAVALKNGQLDFGLMRLPATIPGIQTREVLQESFIVALPGDHPLVACTSLHPTDLSQLPVFILARRYAPGFYDEVMQALTHRGAHLQNATELGEFTTMLALVSAGLGVGLLPANAGRALPANVISRPLELQDYRATTGLAWTELNSAVKSTVFSLLDELFAPGQQPVEH</sequence>
<keyword evidence="4" id="KW-0804">Transcription</keyword>
<dbReference type="PROSITE" id="PS50931">
    <property type="entry name" value="HTH_LYSR"/>
    <property type="match status" value="1"/>
</dbReference>
<dbReference type="InterPro" id="IPR036390">
    <property type="entry name" value="WH_DNA-bd_sf"/>
</dbReference>
<dbReference type="Proteomes" id="UP000330809">
    <property type="component" value="Unassembled WGS sequence"/>
</dbReference>